<accession>A0A4U1C1S0</accession>
<keyword evidence="3" id="KW-1185">Reference proteome</keyword>
<sequence>MRNLKTLLKTALVISPIVILASCGKPEAKFENLETGEKVFIIKDPETGFAMDSIANKPVKFYVDLTTKDTIYGETGVVVNNSIIKTSEGTYILDESKFDDNVEVDINSGDVKIKVDGDETKIKTDEKKIKIDGDEKKVKYNN</sequence>
<keyword evidence="1" id="KW-0732">Signal</keyword>
<evidence type="ECO:0000313" key="3">
    <source>
        <dbReference type="Proteomes" id="UP000308181"/>
    </source>
</evidence>
<dbReference type="Proteomes" id="UP000308181">
    <property type="component" value="Unassembled WGS sequence"/>
</dbReference>
<protein>
    <recommendedName>
        <fullName evidence="4">Lipoprotein</fullName>
    </recommendedName>
</protein>
<evidence type="ECO:0000256" key="1">
    <source>
        <dbReference type="SAM" id="SignalP"/>
    </source>
</evidence>
<dbReference type="PROSITE" id="PS51257">
    <property type="entry name" value="PROKAR_LIPOPROTEIN"/>
    <property type="match status" value="1"/>
</dbReference>
<comment type="caution">
    <text evidence="2">The sequence shown here is derived from an EMBL/GenBank/DDBJ whole genome shotgun (WGS) entry which is preliminary data.</text>
</comment>
<feature type="chain" id="PRO_5020454537" description="Lipoprotein" evidence="1">
    <location>
        <begin position="22"/>
        <end position="142"/>
    </location>
</feature>
<feature type="signal peptide" evidence="1">
    <location>
        <begin position="1"/>
        <end position="21"/>
    </location>
</feature>
<name>A0A4U1C1S0_9SPHI</name>
<evidence type="ECO:0008006" key="4">
    <source>
        <dbReference type="Google" id="ProtNLM"/>
    </source>
</evidence>
<organism evidence="2 3">
    <name type="scientific">Pedobacter cryophilus</name>
    <dbReference type="NCBI Taxonomy" id="2571271"/>
    <lineage>
        <taxon>Bacteria</taxon>
        <taxon>Pseudomonadati</taxon>
        <taxon>Bacteroidota</taxon>
        <taxon>Sphingobacteriia</taxon>
        <taxon>Sphingobacteriales</taxon>
        <taxon>Sphingobacteriaceae</taxon>
        <taxon>Pedobacter</taxon>
    </lineage>
</organism>
<dbReference type="AlphaFoldDB" id="A0A4U1C1S0"/>
<proteinExistence type="predicted"/>
<reference evidence="2 3" key="1">
    <citation type="submission" date="2019-04" db="EMBL/GenBank/DDBJ databases">
        <title>Pedobacter sp. AR-3-17 sp. nov., isolated from Arctic soil.</title>
        <authorList>
            <person name="Dahal R.H."/>
            <person name="Kim D.-U."/>
        </authorList>
    </citation>
    <scope>NUCLEOTIDE SEQUENCE [LARGE SCALE GENOMIC DNA]</scope>
    <source>
        <strain evidence="2 3">AR-3-17</strain>
    </source>
</reference>
<gene>
    <name evidence="2" type="ORF">FA046_07410</name>
</gene>
<dbReference type="OrthoDB" id="772008at2"/>
<evidence type="ECO:0000313" key="2">
    <source>
        <dbReference type="EMBL" id="TKB98934.1"/>
    </source>
</evidence>
<dbReference type="RefSeq" id="WP_136825747.1">
    <property type="nucleotide sequence ID" value="NZ_SWBP01000002.1"/>
</dbReference>
<dbReference type="EMBL" id="SWBP01000002">
    <property type="protein sequence ID" value="TKB98934.1"/>
    <property type="molecule type" value="Genomic_DNA"/>
</dbReference>